<comment type="caution">
    <text evidence="7">The sequence shown here is derived from an EMBL/GenBank/DDBJ whole genome shotgun (WGS) entry which is preliminary data.</text>
</comment>
<dbReference type="Proteomes" id="UP001157034">
    <property type="component" value="Unassembled WGS sequence"/>
</dbReference>
<dbReference type="SMART" id="SM00382">
    <property type="entry name" value="AAA"/>
    <property type="match status" value="1"/>
</dbReference>
<evidence type="ECO:0000256" key="1">
    <source>
        <dbReference type="ARBA" id="ARBA00004202"/>
    </source>
</evidence>
<evidence type="ECO:0000259" key="6">
    <source>
        <dbReference type="PROSITE" id="PS50893"/>
    </source>
</evidence>
<feature type="domain" description="ABC transporter" evidence="6">
    <location>
        <begin position="28"/>
        <end position="258"/>
    </location>
</feature>
<dbReference type="PROSITE" id="PS50893">
    <property type="entry name" value="ABC_TRANSPORTER_2"/>
    <property type="match status" value="1"/>
</dbReference>
<dbReference type="Gene3D" id="3.40.50.300">
    <property type="entry name" value="P-loop containing nucleotide triphosphate hydrolases"/>
    <property type="match status" value="1"/>
</dbReference>
<dbReference type="RefSeq" id="WP_284252850.1">
    <property type="nucleotide sequence ID" value="NZ_BSVB01000001.1"/>
</dbReference>
<evidence type="ECO:0000256" key="4">
    <source>
        <dbReference type="ARBA" id="ARBA00022840"/>
    </source>
</evidence>
<keyword evidence="4 7" id="KW-0067">ATP-binding</keyword>
<comment type="subcellular location">
    <subcellularLocation>
        <location evidence="1">Cell membrane</location>
        <topology evidence="1">Peripheral membrane protein</topology>
    </subcellularLocation>
</comment>
<evidence type="ECO:0000256" key="5">
    <source>
        <dbReference type="ARBA" id="ARBA00023251"/>
    </source>
</evidence>
<keyword evidence="2" id="KW-0813">Transport</keyword>
<dbReference type="PANTHER" id="PTHR42711">
    <property type="entry name" value="ABC TRANSPORTER ATP-BINDING PROTEIN"/>
    <property type="match status" value="1"/>
</dbReference>
<reference evidence="8" key="1">
    <citation type="journal article" date="2019" name="Int. J. Syst. Evol. Microbiol.">
        <title>The Global Catalogue of Microorganisms (GCM) 10K type strain sequencing project: providing services to taxonomists for standard genome sequencing and annotation.</title>
        <authorList>
            <consortium name="The Broad Institute Genomics Platform"/>
            <consortium name="The Broad Institute Genome Sequencing Center for Infectious Disease"/>
            <person name="Wu L."/>
            <person name="Ma J."/>
        </authorList>
    </citation>
    <scope>NUCLEOTIDE SEQUENCE [LARGE SCALE GENOMIC DNA]</scope>
    <source>
        <strain evidence="8">NBRC 108894</strain>
    </source>
</reference>
<name>A0ABQ6K0P6_9MICO</name>
<dbReference type="Pfam" id="PF00005">
    <property type="entry name" value="ABC_tran"/>
    <property type="match status" value="1"/>
</dbReference>
<proteinExistence type="predicted"/>
<accession>A0ABQ6K0P6</accession>
<protein>
    <submittedName>
        <fullName evidence="7">ABC transporter ATP-binding protein</fullName>
    </submittedName>
</protein>
<evidence type="ECO:0000256" key="3">
    <source>
        <dbReference type="ARBA" id="ARBA00022741"/>
    </source>
</evidence>
<keyword evidence="5" id="KW-0046">Antibiotic resistance</keyword>
<dbReference type="InterPro" id="IPR003593">
    <property type="entry name" value="AAA+_ATPase"/>
</dbReference>
<dbReference type="EMBL" id="BSVB01000001">
    <property type="protein sequence ID" value="GMA93854.1"/>
    <property type="molecule type" value="Genomic_DNA"/>
</dbReference>
<evidence type="ECO:0000313" key="7">
    <source>
        <dbReference type="EMBL" id="GMA93854.1"/>
    </source>
</evidence>
<dbReference type="PANTHER" id="PTHR42711:SF19">
    <property type="entry name" value="DOXORUBICIN RESISTANCE ATP-BINDING PROTEIN DRRA"/>
    <property type="match status" value="1"/>
</dbReference>
<dbReference type="SUPFAM" id="SSF52540">
    <property type="entry name" value="P-loop containing nucleoside triphosphate hydrolases"/>
    <property type="match status" value="1"/>
</dbReference>
<evidence type="ECO:0000313" key="8">
    <source>
        <dbReference type="Proteomes" id="UP001157034"/>
    </source>
</evidence>
<sequence length="276" mass="29000">MPVFEPEPAPRAAPTLAPLGEPAGDLALAIRGLTKHFGSVTAVDGVDLDVPRGCFYGFVGPNGAGKTTTLAMVTGLLRPDSGTVLIDGADVWTDPATAKSSLGVLPDRLRLFDRLTGTEFLHHAGALHGLDRATVARRAADLVQAFGLESASRRFVSDFSAGMVKKIAIAAAMIHSPRLLVLDEPFESVDPVSAQLVIDVLKKFAQVGGTVLLSSHSMDLIERVCDNVAIIAEGRLLAAGPMSEVLDGTTLEDRFVELAGGATAVEGMEWLQSFSD</sequence>
<dbReference type="GO" id="GO:0005524">
    <property type="term" value="F:ATP binding"/>
    <property type="evidence" value="ECO:0007669"/>
    <property type="project" value="UniProtKB-KW"/>
</dbReference>
<dbReference type="CDD" id="cd03230">
    <property type="entry name" value="ABC_DR_subfamily_A"/>
    <property type="match status" value="1"/>
</dbReference>
<dbReference type="InterPro" id="IPR027417">
    <property type="entry name" value="P-loop_NTPase"/>
</dbReference>
<gene>
    <name evidence="7" type="ORF">GCM10025881_06780</name>
</gene>
<keyword evidence="8" id="KW-1185">Reference proteome</keyword>
<keyword evidence="3" id="KW-0547">Nucleotide-binding</keyword>
<dbReference type="InterPro" id="IPR050763">
    <property type="entry name" value="ABC_transporter_ATP-binding"/>
</dbReference>
<dbReference type="InterPro" id="IPR003439">
    <property type="entry name" value="ABC_transporter-like_ATP-bd"/>
</dbReference>
<organism evidence="7 8">
    <name type="scientific">Pseudolysinimonas kribbensis</name>
    <dbReference type="NCBI Taxonomy" id="433641"/>
    <lineage>
        <taxon>Bacteria</taxon>
        <taxon>Bacillati</taxon>
        <taxon>Actinomycetota</taxon>
        <taxon>Actinomycetes</taxon>
        <taxon>Micrococcales</taxon>
        <taxon>Microbacteriaceae</taxon>
        <taxon>Pseudolysinimonas</taxon>
    </lineage>
</organism>
<evidence type="ECO:0000256" key="2">
    <source>
        <dbReference type="ARBA" id="ARBA00022448"/>
    </source>
</evidence>